<comment type="subcellular location">
    <subcellularLocation>
        <location evidence="1">Endomembrane system</location>
        <topology evidence="1">Multi-pass membrane protein</topology>
    </subcellularLocation>
</comment>
<dbReference type="Pfam" id="PF04083">
    <property type="entry name" value="Abhydro_lipase"/>
    <property type="match status" value="1"/>
</dbReference>
<dbReference type="GO" id="GO:0005886">
    <property type="term" value="C:plasma membrane"/>
    <property type="evidence" value="ECO:0007669"/>
    <property type="project" value="TreeGrafter"/>
</dbReference>
<comment type="caution">
    <text evidence="20">The sequence shown here is derived from an EMBL/GenBank/DDBJ whole genome shotgun (WGS) entry which is preliminary data.</text>
</comment>
<feature type="signal peptide" evidence="18">
    <location>
        <begin position="1"/>
        <end position="35"/>
    </location>
</feature>
<feature type="transmembrane region" description="Helical" evidence="17">
    <location>
        <begin position="701"/>
        <end position="722"/>
    </location>
</feature>
<keyword evidence="9" id="KW-0443">Lipid metabolism</keyword>
<dbReference type="Pfam" id="PF16414">
    <property type="entry name" value="NPC1_N"/>
    <property type="match status" value="1"/>
</dbReference>
<dbReference type="FunFam" id="1.20.1640.10:FF:000008">
    <property type="entry name" value="NPC intracellular cholesterol transporter 1"/>
    <property type="match status" value="1"/>
</dbReference>
<reference evidence="20" key="1">
    <citation type="submission" date="2021-07" db="EMBL/GenBank/DDBJ databases">
        <authorList>
            <person name="Catto M.A."/>
            <person name="Jacobson A."/>
            <person name="Kennedy G."/>
            <person name="Labadie P."/>
            <person name="Hunt B.G."/>
            <person name="Srinivasan R."/>
        </authorList>
    </citation>
    <scope>NUCLEOTIDE SEQUENCE</scope>
    <source>
        <strain evidence="20">PL_HMW_Pooled</strain>
        <tissue evidence="20">Head</tissue>
    </source>
</reference>
<keyword evidence="8" id="KW-0445">Lipid transport</keyword>
<keyword evidence="4" id="KW-0153">Cholesterol metabolism</keyword>
<evidence type="ECO:0000256" key="17">
    <source>
        <dbReference type="SAM" id="Phobius"/>
    </source>
</evidence>
<evidence type="ECO:0000313" key="20">
    <source>
        <dbReference type="EMBL" id="KAK3920847.1"/>
    </source>
</evidence>
<dbReference type="Proteomes" id="UP001219518">
    <property type="component" value="Unassembled WGS sequence"/>
</dbReference>
<keyword evidence="3" id="KW-0813">Transport</keyword>
<name>A0AAE1HGH6_9NEOP</name>
<feature type="transmembrane region" description="Helical" evidence="17">
    <location>
        <begin position="1278"/>
        <end position="1303"/>
    </location>
</feature>
<evidence type="ECO:0000256" key="8">
    <source>
        <dbReference type="ARBA" id="ARBA00023055"/>
    </source>
</evidence>
<feature type="transmembrane region" description="Helical" evidence="17">
    <location>
        <begin position="1251"/>
        <end position="1272"/>
    </location>
</feature>
<evidence type="ECO:0000256" key="12">
    <source>
        <dbReference type="ARBA" id="ARBA00023166"/>
    </source>
</evidence>
<comment type="similarity">
    <text evidence="2">Belongs to the patched family.</text>
</comment>
<keyword evidence="6 18" id="KW-0732">Signal</keyword>
<feature type="compositionally biased region" description="Basic and acidic residues" evidence="16">
    <location>
        <begin position="375"/>
        <end position="389"/>
    </location>
</feature>
<dbReference type="GO" id="GO:0015918">
    <property type="term" value="P:sterol transport"/>
    <property type="evidence" value="ECO:0007669"/>
    <property type="project" value="TreeGrafter"/>
</dbReference>
<reference evidence="20" key="2">
    <citation type="journal article" date="2023" name="BMC Genomics">
        <title>Pest status, molecular evolution, and epigenetic factors derived from the genome assembly of Frankliniella fusca, a thysanopteran phytovirus vector.</title>
        <authorList>
            <person name="Catto M.A."/>
            <person name="Labadie P.E."/>
            <person name="Jacobson A.L."/>
            <person name="Kennedy G.G."/>
            <person name="Srinivasan R."/>
            <person name="Hunt B.G."/>
        </authorList>
    </citation>
    <scope>NUCLEOTIDE SEQUENCE</scope>
    <source>
        <strain evidence="20">PL_HMW_Pooled</strain>
    </source>
</reference>
<dbReference type="GO" id="GO:0008203">
    <property type="term" value="P:cholesterol metabolic process"/>
    <property type="evidence" value="ECO:0007669"/>
    <property type="project" value="UniProtKB-KW"/>
</dbReference>
<keyword evidence="21" id="KW-1185">Reference proteome</keyword>
<dbReference type="PROSITE" id="PS50156">
    <property type="entry name" value="SSD"/>
    <property type="match status" value="1"/>
</dbReference>
<dbReference type="GO" id="GO:0005319">
    <property type="term" value="F:lipid transporter activity"/>
    <property type="evidence" value="ECO:0007669"/>
    <property type="project" value="InterPro"/>
</dbReference>
<evidence type="ECO:0000259" key="19">
    <source>
        <dbReference type="PROSITE" id="PS50156"/>
    </source>
</evidence>
<dbReference type="InterPro" id="IPR006693">
    <property type="entry name" value="AB_hydrolase_lipase"/>
</dbReference>
<keyword evidence="7 17" id="KW-1133">Transmembrane helix</keyword>
<dbReference type="GO" id="GO:0030299">
    <property type="term" value="P:intestinal cholesterol absorption"/>
    <property type="evidence" value="ECO:0007669"/>
    <property type="project" value="TreeGrafter"/>
</dbReference>
<evidence type="ECO:0000256" key="1">
    <source>
        <dbReference type="ARBA" id="ARBA00004127"/>
    </source>
</evidence>
<dbReference type="Gene3D" id="1.20.1640.10">
    <property type="entry name" value="Multidrug efflux transporter AcrB transmembrane domain"/>
    <property type="match status" value="2"/>
</dbReference>
<dbReference type="InterPro" id="IPR004765">
    <property type="entry name" value="NPC1-like"/>
</dbReference>
<dbReference type="PANTHER" id="PTHR45727">
    <property type="entry name" value="NPC INTRACELLULAR CHOLESTEROL TRANSPORTER 1"/>
    <property type="match status" value="1"/>
</dbReference>
<keyword evidence="13" id="KW-0325">Glycoprotein</keyword>
<protein>
    <submittedName>
        <fullName evidence="20">NPC intracellular cholesterol transporter 1</fullName>
    </submittedName>
</protein>
<dbReference type="Pfam" id="PF22314">
    <property type="entry name" value="NPC1_MLD"/>
    <property type="match status" value="1"/>
</dbReference>
<evidence type="ECO:0000256" key="10">
    <source>
        <dbReference type="ARBA" id="ARBA00023136"/>
    </source>
</evidence>
<accession>A0AAE1HGH6</accession>
<feature type="transmembrane region" description="Helical" evidence="17">
    <location>
        <begin position="764"/>
        <end position="786"/>
    </location>
</feature>
<proteinExistence type="inferred from homology"/>
<dbReference type="PANTHER" id="PTHR45727:SF2">
    <property type="entry name" value="NPC INTRACELLULAR CHOLESTEROL TRANSPORTER 1"/>
    <property type="match status" value="1"/>
</dbReference>
<evidence type="ECO:0000256" key="3">
    <source>
        <dbReference type="ARBA" id="ARBA00022448"/>
    </source>
</evidence>
<evidence type="ECO:0000256" key="15">
    <source>
        <dbReference type="ARBA" id="ARBA00034049"/>
    </source>
</evidence>
<evidence type="ECO:0000256" key="7">
    <source>
        <dbReference type="ARBA" id="ARBA00022989"/>
    </source>
</evidence>
<evidence type="ECO:0000256" key="4">
    <source>
        <dbReference type="ARBA" id="ARBA00022548"/>
    </source>
</evidence>
<gene>
    <name evidence="20" type="ORF">KUF71_010084</name>
</gene>
<dbReference type="GO" id="GO:0042632">
    <property type="term" value="P:cholesterol homeostasis"/>
    <property type="evidence" value="ECO:0007669"/>
    <property type="project" value="TreeGrafter"/>
</dbReference>
<feature type="transmembrane region" description="Helical" evidence="17">
    <location>
        <begin position="734"/>
        <end position="758"/>
    </location>
</feature>
<dbReference type="InterPro" id="IPR000731">
    <property type="entry name" value="SSD"/>
</dbReference>
<keyword evidence="12" id="KW-1207">Sterol metabolism</keyword>
<keyword evidence="11" id="KW-1015">Disulfide bond</keyword>
<dbReference type="NCBIfam" id="TIGR00917">
    <property type="entry name" value="2A060601"/>
    <property type="match status" value="1"/>
</dbReference>
<feature type="transmembrane region" description="Helical" evidence="17">
    <location>
        <begin position="840"/>
        <end position="865"/>
    </location>
</feature>
<evidence type="ECO:0000256" key="6">
    <source>
        <dbReference type="ARBA" id="ARBA00022729"/>
    </source>
</evidence>
<evidence type="ECO:0000313" key="21">
    <source>
        <dbReference type="Proteomes" id="UP001219518"/>
    </source>
</evidence>
<comment type="catalytic activity">
    <reaction evidence="15">
        <text>cholesterol(in) = cholesterol(out)</text>
        <dbReference type="Rhea" id="RHEA:39747"/>
        <dbReference type="ChEBI" id="CHEBI:16113"/>
    </reaction>
</comment>
<dbReference type="InterPro" id="IPR053958">
    <property type="entry name" value="HMGCR/SNAP/NPC1-like_SSD"/>
</dbReference>
<evidence type="ECO:0000256" key="9">
    <source>
        <dbReference type="ARBA" id="ARBA00023098"/>
    </source>
</evidence>
<evidence type="ECO:0000256" key="18">
    <source>
        <dbReference type="SAM" id="SignalP"/>
    </source>
</evidence>
<evidence type="ECO:0000256" key="14">
    <source>
        <dbReference type="ARBA" id="ARBA00023221"/>
    </source>
</evidence>
<feature type="transmembrane region" description="Helical" evidence="17">
    <location>
        <begin position="815"/>
        <end position="834"/>
    </location>
</feature>
<evidence type="ECO:0000256" key="5">
    <source>
        <dbReference type="ARBA" id="ARBA00022692"/>
    </source>
</evidence>
<organism evidence="20 21">
    <name type="scientific">Frankliniella fusca</name>
    <dbReference type="NCBI Taxonomy" id="407009"/>
    <lineage>
        <taxon>Eukaryota</taxon>
        <taxon>Metazoa</taxon>
        <taxon>Ecdysozoa</taxon>
        <taxon>Arthropoda</taxon>
        <taxon>Hexapoda</taxon>
        <taxon>Insecta</taxon>
        <taxon>Pterygota</taxon>
        <taxon>Neoptera</taxon>
        <taxon>Paraneoptera</taxon>
        <taxon>Thysanoptera</taxon>
        <taxon>Terebrantia</taxon>
        <taxon>Thripoidea</taxon>
        <taxon>Thripidae</taxon>
        <taxon>Frankliniella</taxon>
    </lineage>
</organism>
<dbReference type="Pfam" id="PF12349">
    <property type="entry name" value="Sterol-sensing"/>
    <property type="match status" value="1"/>
</dbReference>
<feature type="domain" description="SSD" evidence="19">
    <location>
        <begin position="700"/>
        <end position="865"/>
    </location>
</feature>
<evidence type="ECO:0000256" key="2">
    <source>
        <dbReference type="ARBA" id="ARBA00005585"/>
    </source>
</evidence>
<feature type="transmembrane region" description="Helical" evidence="17">
    <location>
        <begin position="285"/>
        <end position="310"/>
    </location>
</feature>
<keyword evidence="14" id="KW-0753">Steroid metabolism</keyword>
<evidence type="ECO:0000256" key="11">
    <source>
        <dbReference type="ARBA" id="ARBA00023157"/>
    </source>
</evidence>
<dbReference type="EMBL" id="JAHWGI010001023">
    <property type="protein sequence ID" value="KAK3920847.1"/>
    <property type="molecule type" value="Genomic_DNA"/>
</dbReference>
<feature type="transmembrane region" description="Helical" evidence="17">
    <location>
        <begin position="1228"/>
        <end position="1246"/>
    </location>
</feature>
<evidence type="ECO:0000256" key="13">
    <source>
        <dbReference type="ARBA" id="ARBA00023180"/>
    </source>
</evidence>
<feature type="chain" id="PRO_5041979829" evidence="18">
    <location>
        <begin position="36"/>
        <end position="2190"/>
    </location>
</feature>
<evidence type="ECO:0000256" key="16">
    <source>
        <dbReference type="SAM" id="MobiDB-lite"/>
    </source>
</evidence>
<dbReference type="InterPro" id="IPR029058">
    <property type="entry name" value="AB_hydrolase_fold"/>
</dbReference>
<dbReference type="Gene3D" id="3.40.50.1820">
    <property type="entry name" value="alpha/beta hydrolase"/>
    <property type="match status" value="1"/>
</dbReference>
<dbReference type="InterPro" id="IPR032190">
    <property type="entry name" value="NPC1_N"/>
</dbReference>
<keyword evidence="10 17" id="KW-0472">Membrane</keyword>
<keyword evidence="5 17" id="KW-0812">Transmembrane</keyword>
<dbReference type="SUPFAM" id="SSF53474">
    <property type="entry name" value="alpha/beta-Hydrolases"/>
    <property type="match status" value="1"/>
</dbReference>
<dbReference type="InterPro" id="IPR053956">
    <property type="entry name" value="NPC1_MLD"/>
</dbReference>
<dbReference type="SUPFAM" id="SSF82866">
    <property type="entry name" value="Multidrug efflux transporter AcrB transmembrane domain"/>
    <property type="match status" value="2"/>
</dbReference>
<dbReference type="GO" id="GO:0015485">
    <property type="term" value="F:cholesterol binding"/>
    <property type="evidence" value="ECO:0007669"/>
    <property type="project" value="TreeGrafter"/>
</dbReference>
<feature type="transmembrane region" description="Helical" evidence="17">
    <location>
        <begin position="1355"/>
        <end position="1378"/>
    </location>
</feature>
<sequence>MPPRARAARTAAVRAPRLPVPALLVLVLALVLVAAVPGGADCVWYGQCGGDPGMRRNCAYDGPPRPLPAGEAHDLLRRWCGHLAEDDGVETCCDLEQLRALDAKVRMASTFLDKCPACMDNFVRHFCDFNCGTRQSSFIRVQELVTEESGQKSVKAIDLHVTNKSLTAIYESCAAVFVPASGQLAMDFICGSWGASLCSALRWFSFMGDMANGYVPFQVNYKVWGAGAGPAAGAAGVVPLDSAATPCQGAVDGSLACTCVDCPAACGGGAGGAGCHAPGDGAGALFLAGGMDGGVLVLLVVFLVLSAAFVGCHCHHYRDRCAETDGLGPDSEEQGGPGGPQQSPRGSPNPKRAARGQEKGAGQAGGGGSSVPRQDGVETRSDSSHRASVVEDGAAATGFERAGAILDHGLESFFSAWGTLCAASPWSFLLLGVVLTVALGSGLLRVQVVTDPIELWADPASRSRQERDHFERNFEPFYRTPQVIVRAVGLDRVVHNTSNGLLEFGPAFNREFLASALDLQNRIKKIGQAEGAGLERICYAPFVTARGGPAILDNCLVLSVWGYFQDNAGTFNATIVDPNNFTQNYLDTFQKCFQNPYNPDCFAVYGGPVDPAIALGGFLGPGDSLAGGAEQYREATAVIITLLVHNHVDQRALQPALDWEAKFVAFMEAWSLDERPSYMDVAFSADRSVEDELDRVSRSDAATILVSYCAMFVYVALSLGRVTSCRSLPVESRITLGLGGVVTVAAAVVSSVGFYAYVGVAATLIVVEVVPFLVLAVGVDNIFILVMTHERTARLPDEALSEHIGRVMGQVGPSMLLTTLSEICCFLLGALSTMPAIRTFALYAGGALAMDFLLQMTCFISLLSIDTARRNASRLDVCCCWRLDLGDAPPTMVRQGFFSWLSHALVPGRGADGVPARAHQDLDDDERDDDPQRRLGALLAFCRRRYAPGLLLEDVRAFVVVAFFLWLCCSLAVLRHVPVGLDQEHTMPDDSYLLKYFRFLKEFLCIGPPVYFVVKEGLNYSSPAAQNTLCAGPGCHKDSLAAQTFSASKDADCSRIARPSTSWVDDYLNWLGHSGCCYENKTSGQFCPHAAGSKCKECQVPFDPDTRRPSAADFDKYVPFFLEDNPDAACAVAGHATHSKAVKYSVTPDGKAVVTASNFMAYHTILKKPADYFTALGEARRLADRIQDAVNNHLSVENVSHTVDVFAYSTFYVFYEQYLTMWTDTAKGLSISLTAVFLVCFVLMGLDAWSALYIVITITMILIDLMAFMYWADISLNAVSLVNLVMCIGISIEFCGHLVHSFALSSRQTRLERAADSLAQMGSCVFSGVTLTKFVGISVLAFASSPIFSIFYFRMYMGIVVIGAAHGLIFLPVMLSYIGAPVNKRKMAVHERLARLQAQSYRTLVRTGSLDSRDSVSNDAVGAVLASDRSPLSHVRQLRYTGKVLTAREALNGGRRPAARRAGHRVPTAQVGRVEGPHGDGNVRRLDGQVRDALVVGELGVPHAVDELAAQAPARVGEVEAARDDGQRADHVLLGETSRGHDEGGAQAEALIVRVHGRGQDAQRPVHAEPRPHVGLSLEHGQDLEGLQQKRGGSVKSLQSCLFCGSGAHLCHFDGSEGGHGLGLHQDVYVLAGPRQPLDGNANEFPGLLLHGHEREAFFDGVAVAALERSSSSSSRSSSRSSMVCSRWAAPLLALLAALAASVECQQLDASQLRSQLLTVLTGTSDARAALRRQLESARSRLRRAPPVPEPPPNTTALCKLNGHTGCERHEVATQDGYLLTVVHIPAAGRGATPVLLLHGDLASSDSWMMRKDNSNLGTVLHEAGYDVWLGNMRGSTHGRAHRTLNTSDPAFWEWSWHEMGLNDVPALVDHVLARTGAPSLHLVAHSMSTASILVCLGERPEYNAKVRMASLMSPFIRLRRGVIYSTFELASDGRVRGNLQNYLARNQFHEIWPRSALLHYIGDIFCMDDSPFINLCYAMYEEVLGRGRADQRLPDYLATFGAYHPAGTSFRCIQHFGATNRDDLRDNVVHYISSRVAFLLWWCVINVDLLTGRFRPLPSAVDTNPRDYNLTAISAPVALYYSANDGIIDPKVNMHSKYPLKRFAETIRVATSQGSQENDVGRLARMLPNLHEKHMVPLKQFNHVDFMWAKDVRSLVYQRLVQNMKEVDARTTKGAALEKGKVAAANSIG</sequence>
<feature type="compositionally biased region" description="Low complexity" evidence="16">
    <location>
        <begin position="340"/>
        <end position="351"/>
    </location>
</feature>
<dbReference type="GO" id="GO:0012505">
    <property type="term" value="C:endomembrane system"/>
    <property type="evidence" value="ECO:0007669"/>
    <property type="project" value="UniProtKB-SubCell"/>
</dbReference>
<feature type="region of interest" description="Disordered" evidence="16">
    <location>
        <begin position="325"/>
        <end position="392"/>
    </location>
</feature>